<dbReference type="GO" id="GO:0051011">
    <property type="term" value="F:microtubule minus-end binding"/>
    <property type="evidence" value="ECO:0007669"/>
    <property type="project" value="TreeGrafter"/>
</dbReference>
<keyword evidence="3 5" id="KW-0493">Microtubule</keyword>
<dbReference type="InterPro" id="IPR040457">
    <property type="entry name" value="GCP_C"/>
</dbReference>
<dbReference type="GO" id="GO:0000922">
    <property type="term" value="C:spindle pole"/>
    <property type="evidence" value="ECO:0007669"/>
    <property type="project" value="InterPro"/>
</dbReference>
<sequence>MAQDAKAATLGRKMEALRERWRGGEDEDVGTRVALMLLRLSRRPMTTTLDEMSDGGAVSVGAFDALSSEDAYAFEDASDAAGAFGEAYDDEHDASGASTLSEWSDDDSDDQSDGRDGGNDGLVEGYASEGDDPGFSWRDGLLGDCVPPETSTETKDLGKTASAAPELEYISEIVAQTRQFQSVLRDSNVHRGDERLIASIAAKNLQSETSLVQEALHALRSGSVELDRVTLPHVSCMTLDGALISIRRMASVLTRLKEMKQTSLALGPTIQAFTQALDSRAQWIKSTLVPLEKRLAGESTIRGQPTLLELRTTVRRLEAKIDALERCALTAFPHEGTPAAEAASHCLTTVYELAVEHQATANIHGFAVTMPIFVDTIQPYLQGLQRWLAFGILDDPAEELFIAKGRAIDDFVGSKEHWLHGHVLRHDIETPCFFREFMLDILDVGRSLELLHHTENETSQKVPTLDVHLIDSFCFHLRKHLSAIHASPETFGGDDASERARALVDGVKVNTSGLNNIFETPTSLVGIRNVNTDVVRDMILSRPTRIVPTRRVRSKTALQGSASTLNAWLDEFLTTQVPSCPISLAVQQSIGVHILKRAKEVQVVLSRSLRDSLDIKKELYALRAVFLGGAGDAAMHFFSAIFGILDDPDKINAKWNSTTLNELLSDAFAADNSGEFPECRGVQVEIIPEAEENIFSRVVIGTGALEKIASLRYSFDVKWPHNIVIPPSTMAQYNAVAVFLGQLRRAHTAMQSVATARWSEHIRCARGSGMGGAKARHLEPRLRHFITSLRDHVIVRILHVDWDVLMKKIDDAMTLEAIRAAHDEFLQDATKRCLVSPDPTWTLVAEQIRTILAVACEYAACQAGDGAVSEEDAMRLSSAFEEAYGYIERVLQAKLDIGSASTRDVEDLLYAIKL</sequence>
<reference evidence="9 10" key="1">
    <citation type="journal article" date="2007" name="Proc. Natl. Acad. Sci. U.S.A.">
        <title>The tiny eukaryote Ostreococcus provides genomic insights into the paradox of plankton speciation.</title>
        <authorList>
            <person name="Palenik B."/>
            <person name="Grimwood J."/>
            <person name="Aerts A."/>
            <person name="Rouze P."/>
            <person name="Salamov A."/>
            <person name="Putnam N."/>
            <person name="Dupont C."/>
            <person name="Jorgensen R."/>
            <person name="Derelle E."/>
            <person name="Rombauts S."/>
            <person name="Zhou K."/>
            <person name="Otillar R."/>
            <person name="Merchant S.S."/>
            <person name="Podell S."/>
            <person name="Gaasterland T."/>
            <person name="Napoli C."/>
            <person name="Gendler K."/>
            <person name="Manuell A."/>
            <person name="Tai V."/>
            <person name="Vallon O."/>
            <person name="Piganeau G."/>
            <person name="Jancek S."/>
            <person name="Heijde M."/>
            <person name="Jabbari K."/>
            <person name="Bowler C."/>
            <person name="Lohr M."/>
            <person name="Robbens S."/>
            <person name="Werner G."/>
            <person name="Dubchak I."/>
            <person name="Pazour G.J."/>
            <person name="Ren Q."/>
            <person name="Paulsen I."/>
            <person name="Delwiche C."/>
            <person name="Schmutz J."/>
            <person name="Rokhsar D."/>
            <person name="Van de Peer Y."/>
            <person name="Moreau H."/>
            <person name="Grigoriev I.V."/>
        </authorList>
    </citation>
    <scope>NUCLEOTIDE SEQUENCE [LARGE SCALE GENOMIC DNA]</scope>
    <source>
        <strain evidence="9 10">CCE9901</strain>
    </source>
</reference>
<dbReference type="EMBL" id="CP000587">
    <property type="protein sequence ID" value="ABO97310.1"/>
    <property type="molecule type" value="Genomic_DNA"/>
</dbReference>
<feature type="region of interest" description="Disordered" evidence="6">
    <location>
        <begin position="89"/>
        <end position="130"/>
    </location>
</feature>
<keyword evidence="10" id="KW-1185">Reference proteome</keyword>
<dbReference type="GO" id="GO:0043015">
    <property type="term" value="F:gamma-tubulin binding"/>
    <property type="evidence" value="ECO:0007669"/>
    <property type="project" value="InterPro"/>
</dbReference>
<dbReference type="GO" id="GO:0051321">
    <property type="term" value="P:meiotic cell cycle"/>
    <property type="evidence" value="ECO:0007669"/>
    <property type="project" value="TreeGrafter"/>
</dbReference>
<dbReference type="Pfam" id="PF04130">
    <property type="entry name" value="GCP_C_terminal"/>
    <property type="match status" value="1"/>
</dbReference>
<feature type="domain" description="Gamma tubulin complex component protein N-terminal" evidence="8">
    <location>
        <begin position="226"/>
        <end position="463"/>
    </location>
</feature>
<dbReference type="InterPro" id="IPR007259">
    <property type="entry name" value="GCP"/>
</dbReference>
<dbReference type="OrthoDB" id="66546at2759"/>
<dbReference type="InterPro" id="IPR042241">
    <property type="entry name" value="GCP_C_sf"/>
</dbReference>
<dbReference type="RefSeq" id="XP_001419017.1">
    <property type="nucleotide sequence ID" value="XM_001418980.1"/>
</dbReference>
<evidence type="ECO:0000256" key="1">
    <source>
        <dbReference type="ARBA" id="ARBA00010337"/>
    </source>
</evidence>
<dbReference type="InterPro" id="IPR041470">
    <property type="entry name" value="GCP_N"/>
</dbReference>
<evidence type="ECO:0000259" key="8">
    <source>
        <dbReference type="Pfam" id="PF17681"/>
    </source>
</evidence>
<evidence type="ECO:0000256" key="3">
    <source>
        <dbReference type="ARBA" id="ARBA00022701"/>
    </source>
</evidence>
<dbReference type="GO" id="GO:0051225">
    <property type="term" value="P:spindle assembly"/>
    <property type="evidence" value="ECO:0007669"/>
    <property type="project" value="TreeGrafter"/>
</dbReference>
<gene>
    <name evidence="9" type="ORF">OSTLU_32821</name>
</gene>
<evidence type="ECO:0000313" key="9">
    <source>
        <dbReference type="EMBL" id="ABO97310.1"/>
    </source>
</evidence>
<dbReference type="PANTHER" id="PTHR19302">
    <property type="entry name" value="GAMMA TUBULIN COMPLEX PROTEIN"/>
    <property type="match status" value="1"/>
</dbReference>
<dbReference type="HOGENOM" id="CLU_318423_0_0_1"/>
<evidence type="ECO:0000259" key="7">
    <source>
        <dbReference type="Pfam" id="PF04130"/>
    </source>
</evidence>
<dbReference type="PANTHER" id="PTHR19302:SF33">
    <property type="entry name" value="GAMMA-TUBULIN COMPLEX COMPONENT 5"/>
    <property type="match status" value="1"/>
</dbReference>
<dbReference type="GeneID" id="5003012"/>
<comment type="similarity">
    <text evidence="1 5">Belongs to the TUBGCP family.</text>
</comment>
<evidence type="ECO:0000256" key="4">
    <source>
        <dbReference type="ARBA" id="ARBA00023212"/>
    </source>
</evidence>
<proteinExistence type="inferred from homology"/>
<evidence type="ECO:0000313" key="10">
    <source>
        <dbReference type="Proteomes" id="UP000001568"/>
    </source>
</evidence>
<dbReference type="GO" id="GO:0031122">
    <property type="term" value="P:cytoplasmic microtubule organization"/>
    <property type="evidence" value="ECO:0007669"/>
    <property type="project" value="TreeGrafter"/>
</dbReference>
<dbReference type="KEGG" id="olu:OSTLU_32821"/>
<dbReference type="GO" id="GO:0007020">
    <property type="term" value="P:microtubule nucleation"/>
    <property type="evidence" value="ECO:0007669"/>
    <property type="project" value="InterPro"/>
</dbReference>
<protein>
    <recommendedName>
        <fullName evidence="5">Gamma-tubulin complex component</fullName>
    </recommendedName>
</protein>
<dbReference type="GO" id="GO:0000278">
    <property type="term" value="P:mitotic cell cycle"/>
    <property type="evidence" value="ECO:0007669"/>
    <property type="project" value="TreeGrafter"/>
</dbReference>
<dbReference type="Proteomes" id="UP000001568">
    <property type="component" value="Chromosome 7"/>
</dbReference>
<dbReference type="Gene3D" id="1.20.120.1900">
    <property type="entry name" value="Gamma-tubulin complex, C-terminal domain"/>
    <property type="match status" value="1"/>
</dbReference>
<accession>A4S0P8</accession>
<organism evidence="9 10">
    <name type="scientific">Ostreococcus lucimarinus (strain CCE9901)</name>
    <dbReference type="NCBI Taxonomy" id="436017"/>
    <lineage>
        <taxon>Eukaryota</taxon>
        <taxon>Viridiplantae</taxon>
        <taxon>Chlorophyta</taxon>
        <taxon>Mamiellophyceae</taxon>
        <taxon>Mamiellales</taxon>
        <taxon>Bathycoccaceae</taxon>
        <taxon>Ostreococcus</taxon>
    </lineage>
</organism>
<dbReference type="AlphaFoldDB" id="A4S0P8"/>
<keyword evidence="4 5" id="KW-0206">Cytoskeleton</keyword>
<keyword evidence="2 5" id="KW-0963">Cytoplasm</keyword>
<dbReference type="STRING" id="436017.A4S0P8"/>
<feature type="domain" description="Gamma tubulin complex component C-terminal" evidence="7">
    <location>
        <begin position="617"/>
        <end position="871"/>
    </location>
</feature>
<evidence type="ECO:0000256" key="5">
    <source>
        <dbReference type="RuleBase" id="RU363050"/>
    </source>
</evidence>
<dbReference type="Gramene" id="ABO97310">
    <property type="protein sequence ID" value="ABO97310"/>
    <property type="gene ID" value="OSTLU_32821"/>
</dbReference>
<comment type="subcellular location">
    <subcellularLocation>
        <location evidence="5">Cytoplasm</location>
        <location evidence="5">Cytoskeleton</location>
        <location evidence="5">Microtubule organizing center</location>
    </subcellularLocation>
</comment>
<dbReference type="GO" id="GO:0000930">
    <property type="term" value="C:gamma-tubulin complex"/>
    <property type="evidence" value="ECO:0007669"/>
    <property type="project" value="TreeGrafter"/>
</dbReference>
<comment type="function">
    <text evidence="5">Component of the gamma-tubulin ring complex (gTuRC) which mediates microtubule nucleation.</text>
</comment>
<dbReference type="Pfam" id="PF17681">
    <property type="entry name" value="GCP_N_terminal"/>
    <property type="match status" value="1"/>
</dbReference>
<dbReference type="eggNOG" id="KOG4344">
    <property type="taxonomic scope" value="Eukaryota"/>
</dbReference>
<dbReference type="GO" id="GO:0005874">
    <property type="term" value="C:microtubule"/>
    <property type="evidence" value="ECO:0007669"/>
    <property type="project" value="UniProtKB-KW"/>
</dbReference>
<evidence type="ECO:0000256" key="2">
    <source>
        <dbReference type="ARBA" id="ARBA00022490"/>
    </source>
</evidence>
<evidence type="ECO:0000256" key="6">
    <source>
        <dbReference type="SAM" id="MobiDB-lite"/>
    </source>
</evidence>
<name>A4S0P8_OSTLU</name>
<dbReference type="OMA" id="CEYAACQ"/>